<keyword evidence="1" id="KW-0812">Transmembrane</keyword>
<proteinExistence type="predicted"/>
<evidence type="ECO:0000256" key="1">
    <source>
        <dbReference type="SAM" id="Phobius"/>
    </source>
</evidence>
<feature type="transmembrane region" description="Helical" evidence="1">
    <location>
        <begin position="65"/>
        <end position="84"/>
    </location>
</feature>
<keyword evidence="1" id="KW-1133">Transmembrane helix</keyword>
<dbReference type="KEGG" id="fse:DI487_04815"/>
<dbReference type="AlphaFoldDB" id="A0A2U8QSW4"/>
<name>A0A2U8QSW4_9FLAO</name>
<evidence type="ECO:0000313" key="2">
    <source>
        <dbReference type="EMBL" id="AWM13252.1"/>
    </source>
</evidence>
<dbReference type="EMBL" id="CP029463">
    <property type="protein sequence ID" value="AWM13252.1"/>
    <property type="molecule type" value="Genomic_DNA"/>
</dbReference>
<keyword evidence="3" id="KW-1185">Reference proteome</keyword>
<evidence type="ECO:0000313" key="3">
    <source>
        <dbReference type="Proteomes" id="UP000245429"/>
    </source>
</evidence>
<organism evidence="2 3">
    <name type="scientific">Flavobacterium sediminis</name>
    <dbReference type="NCBI Taxonomy" id="2201181"/>
    <lineage>
        <taxon>Bacteria</taxon>
        <taxon>Pseudomonadati</taxon>
        <taxon>Bacteroidota</taxon>
        <taxon>Flavobacteriia</taxon>
        <taxon>Flavobacteriales</taxon>
        <taxon>Flavobacteriaceae</taxon>
        <taxon>Flavobacterium</taxon>
    </lineage>
</organism>
<accession>A0A2U8QSW4</accession>
<dbReference type="Proteomes" id="UP000245429">
    <property type="component" value="Chromosome"/>
</dbReference>
<protein>
    <submittedName>
        <fullName evidence="2">Uncharacterized protein</fullName>
    </submittedName>
</protein>
<sequence>MIFKKKLKKILISSSSAKKNSLLPTISFNLWSHLGSNQGPPDYETVTNVLQIIAFLCKCLKTNDLLILIVSFVFRFLLFSAKMFDLCLTSNSIGLFQNLFIRGANIF</sequence>
<keyword evidence="1" id="KW-0472">Membrane</keyword>
<gene>
    <name evidence="2" type="ORF">DI487_04815</name>
</gene>
<reference evidence="2 3" key="1">
    <citation type="submission" date="2018-05" db="EMBL/GenBank/DDBJ databases">
        <title>Flavobacterium sp. MEBiC07310.</title>
        <authorList>
            <person name="Baek K."/>
        </authorList>
    </citation>
    <scope>NUCLEOTIDE SEQUENCE [LARGE SCALE GENOMIC DNA]</scope>
    <source>
        <strain evidence="2 3">MEBiC07310</strain>
    </source>
</reference>